<feature type="transmembrane region" description="Helical" evidence="7">
    <location>
        <begin position="250"/>
        <end position="271"/>
    </location>
</feature>
<evidence type="ECO:0000256" key="4">
    <source>
        <dbReference type="ARBA" id="ARBA00022692"/>
    </source>
</evidence>
<dbReference type="Proteomes" id="UP001501147">
    <property type="component" value="Unassembled WGS sequence"/>
</dbReference>
<keyword evidence="5 7" id="KW-1133">Transmembrane helix</keyword>
<feature type="transmembrane region" description="Helical" evidence="7">
    <location>
        <begin position="169"/>
        <end position="188"/>
    </location>
</feature>
<protein>
    <submittedName>
        <fullName evidence="8">Permease</fullName>
    </submittedName>
</protein>
<evidence type="ECO:0000256" key="1">
    <source>
        <dbReference type="ARBA" id="ARBA00004651"/>
    </source>
</evidence>
<accession>A0ABP9ACA8</accession>
<dbReference type="InterPro" id="IPR052923">
    <property type="entry name" value="UPF0718"/>
</dbReference>
<evidence type="ECO:0000313" key="8">
    <source>
        <dbReference type="EMBL" id="GAA4778838.1"/>
    </source>
</evidence>
<dbReference type="Pfam" id="PF03773">
    <property type="entry name" value="ArsP_1"/>
    <property type="match status" value="1"/>
</dbReference>
<evidence type="ECO:0000256" key="2">
    <source>
        <dbReference type="ARBA" id="ARBA00006386"/>
    </source>
</evidence>
<sequence length="341" mass="35007">MSDQKYAGRRGGVADAVRLSVRAAVHLLLGGFALLTIVTVVDALGPVLALGLYTPPVAAWWTVFTAVVVQGVPFLLLGALVSAAVATLVPERVFARLLPRSPALAVPVAGAAGVVLPGCECASVPVAGSLMRRGVAPAAALAFLLSAPAVNPVVLVATSLAFPGQPMMVVARFVASLATAVVMGWLWARFGRTEWLRLPARPASGPGASRARSFVAGLQHDFLHAGGFLVLGSAAAATFNIAVPRTVLDVFTASAWVSVLLLALLAVVLCVCSEADAFVAASLSGFGPVAQLAFMVVGPMVDLKLFALQAGTFGRDFALRFSSATWVTAVAGSALVGWWLL</sequence>
<keyword evidence="6 7" id="KW-0472">Membrane</keyword>
<dbReference type="PANTHER" id="PTHR34184">
    <property type="entry name" value="UPF0718 PROTEIN YCGR"/>
    <property type="match status" value="1"/>
</dbReference>
<keyword evidence="9" id="KW-1185">Reference proteome</keyword>
<feature type="transmembrane region" description="Helical" evidence="7">
    <location>
        <begin position="222"/>
        <end position="243"/>
    </location>
</feature>
<evidence type="ECO:0000256" key="6">
    <source>
        <dbReference type="ARBA" id="ARBA00023136"/>
    </source>
</evidence>
<proteinExistence type="inferred from homology"/>
<evidence type="ECO:0000313" key="9">
    <source>
        <dbReference type="Proteomes" id="UP001501147"/>
    </source>
</evidence>
<comment type="subcellular location">
    <subcellularLocation>
        <location evidence="1">Cell membrane</location>
        <topology evidence="1">Multi-pass membrane protein</topology>
    </subcellularLocation>
</comment>
<comment type="similarity">
    <text evidence="2">Belongs to the UPF0718 family.</text>
</comment>
<feature type="transmembrane region" description="Helical" evidence="7">
    <location>
        <begin position="317"/>
        <end position="340"/>
    </location>
</feature>
<evidence type="ECO:0000256" key="5">
    <source>
        <dbReference type="ARBA" id="ARBA00022989"/>
    </source>
</evidence>
<feature type="transmembrane region" description="Helical" evidence="7">
    <location>
        <begin position="59"/>
        <end position="89"/>
    </location>
</feature>
<comment type="caution">
    <text evidence="8">The sequence shown here is derived from an EMBL/GenBank/DDBJ whole genome shotgun (WGS) entry which is preliminary data.</text>
</comment>
<feature type="transmembrane region" description="Helical" evidence="7">
    <location>
        <begin position="277"/>
        <end position="297"/>
    </location>
</feature>
<dbReference type="EMBL" id="BAABJV010000006">
    <property type="protein sequence ID" value="GAA4778838.1"/>
    <property type="molecule type" value="Genomic_DNA"/>
</dbReference>
<evidence type="ECO:0000256" key="7">
    <source>
        <dbReference type="SAM" id="Phobius"/>
    </source>
</evidence>
<keyword evidence="4 7" id="KW-0812">Transmembrane</keyword>
<dbReference type="InterPro" id="IPR005524">
    <property type="entry name" value="DUF318"/>
</dbReference>
<organism evidence="8 9">
    <name type="scientific">Streptomyces sanyensis</name>
    <dbReference type="NCBI Taxonomy" id="568869"/>
    <lineage>
        <taxon>Bacteria</taxon>
        <taxon>Bacillati</taxon>
        <taxon>Actinomycetota</taxon>
        <taxon>Actinomycetes</taxon>
        <taxon>Kitasatosporales</taxon>
        <taxon>Streptomycetaceae</taxon>
        <taxon>Streptomyces</taxon>
    </lineage>
</organism>
<reference evidence="9" key="1">
    <citation type="journal article" date="2019" name="Int. J. Syst. Evol. Microbiol.">
        <title>The Global Catalogue of Microorganisms (GCM) 10K type strain sequencing project: providing services to taxonomists for standard genome sequencing and annotation.</title>
        <authorList>
            <consortium name="The Broad Institute Genomics Platform"/>
            <consortium name="The Broad Institute Genome Sequencing Center for Infectious Disease"/>
            <person name="Wu L."/>
            <person name="Ma J."/>
        </authorList>
    </citation>
    <scope>NUCLEOTIDE SEQUENCE [LARGE SCALE GENOMIC DNA]</scope>
    <source>
        <strain evidence="9">JCM 18324</strain>
    </source>
</reference>
<evidence type="ECO:0000256" key="3">
    <source>
        <dbReference type="ARBA" id="ARBA00022475"/>
    </source>
</evidence>
<dbReference type="PANTHER" id="PTHR34184:SF4">
    <property type="entry name" value="UPF0718 PROTEIN YCGR"/>
    <property type="match status" value="1"/>
</dbReference>
<dbReference type="RefSeq" id="WP_345613927.1">
    <property type="nucleotide sequence ID" value="NZ_BAABJV010000006.1"/>
</dbReference>
<keyword evidence="3" id="KW-1003">Cell membrane</keyword>
<feature type="transmembrane region" description="Helical" evidence="7">
    <location>
        <begin position="27"/>
        <end position="53"/>
    </location>
</feature>
<gene>
    <name evidence="8" type="ORF">GCM10023329_29900</name>
</gene>
<feature type="transmembrane region" description="Helical" evidence="7">
    <location>
        <begin position="138"/>
        <end position="162"/>
    </location>
</feature>
<name>A0ABP9ACA8_9ACTN</name>